<gene>
    <name evidence="1" type="ORF">F8C82_06015</name>
</gene>
<dbReference type="InterPro" id="IPR025636">
    <property type="entry name" value="DUF4294"/>
</dbReference>
<evidence type="ECO:0000313" key="1">
    <source>
        <dbReference type="EMBL" id="KAB2817957.1"/>
    </source>
</evidence>
<sequence>MEKKPYTIKRLIALLIVAFNGIGITLSAQVDSGSVDSLLHKSAVQEDTVIIFQYVKDGQVLDATLIDGDTIPWIVLDEVLFISEPTFDDDEARRRYFYLKRKVMKVYPYAVLAGNKLDSLNLRLDSLTSRREKRRYIKEYQEYLEERFEPEIRKLTHSEGQILCKLLYRETDMSVYDLITEYRSGWTAFWWNVTANWNDISLKEPYDPENNEEDKLVENILQRSFTQGLLEERVPFYPPQVEE</sequence>
<protein>
    <submittedName>
        <fullName evidence="1">DUF4294 domain-containing protein</fullName>
    </submittedName>
</protein>
<name>A0A6L3ZJF9_9FLAO</name>
<keyword evidence="2" id="KW-1185">Reference proteome</keyword>
<dbReference type="RefSeq" id="WP_151692645.1">
    <property type="nucleotide sequence ID" value="NZ_BMGX01000002.1"/>
</dbReference>
<evidence type="ECO:0000313" key="2">
    <source>
        <dbReference type="Proteomes" id="UP000484164"/>
    </source>
</evidence>
<dbReference type="Proteomes" id="UP000484164">
    <property type="component" value="Unassembled WGS sequence"/>
</dbReference>
<proteinExistence type="predicted"/>
<dbReference type="AlphaFoldDB" id="A0A6L3ZJF9"/>
<dbReference type="OrthoDB" id="1491885at2"/>
<dbReference type="EMBL" id="WBVQ01000001">
    <property type="protein sequence ID" value="KAB2817957.1"/>
    <property type="molecule type" value="Genomic_DNA"/>
</dbReference>
<comment type="caution">
    <text evidence="1">The sequence shown here is derived from an EMBL/GenBank/DDBJ whole genome shotgun (WGS) entry which is preliminary data.</text>
</comment>
<dbReference type="Pfam" id="PF14127">
    <property type="entry name" value="DUF4294"/>
    <property type="match status" value="1"/>
</dbReference>
<accession>A0A6L3ZJF9</accession>
<organism evidence="1 2">
    <name type="scientific">Phaeocystidibacter marisrubri</name>
    <dbReference type="NCBI Taxonomy" id="1577780"/>
    <lineage>
        <taxon>Bacteria</taxon>
        <taxon>Pseudomonadati</taxon>
        <taxon>Bacteroidota</taxon>
        <taxon>Flavobacteriia</taxon>
        <taxon>Flavobacteriales</taxon>
        <taxon>Phaeocystidibacteraceae</taxon>
        <taxon>Phaeocystidibacter</taxon>
    </lineage>
</organism>
<reference evidence="1 2" key="1">
    <citation type="submission" date="2019-10" db="EMBL/GenBank/DDBJ databases">
        <title>Genome sequence of Phaeocystidibacter marisrubri JCM30614 (type strain).</title>
        <authorList>
            <person name="Bowman J.P."/>
        </authorList>
    </citation>
    <scope>NUCLEOTIDE SEQUENCE [LARGE SCALE GENOMIC DNA]</scope>
    <source>
        <strain evidence="1 2">JCM 30614</strain>
    </source>
</reference>